<dbReference type="PANTHER" id="PTHR30023:SF0">
    <property type="entry name" value="PENICILLIN-SENSITIVE CARBOXYPEPTIDASE A"/>
    <property type="match status" value="1"/>
</dbReference>
<keyword evidence="3" id="KW-0121">Carboxypeptidase</keyword>
<accession>A0ABU5HFJ0</accession>
<evidence type="ECO:0000313" key="3">
    <source>
        <dbReference type="EMBL" id="MDY7230830.1"/>
    </source>
</evidence>
<comment type="similarity">
    <text evidence="1">Belongs to the peptidase S13 family.</text>
</comment>
<dbReference type="Pfam" id="PF02113">
    <property type="entry name" value="Peptidase_S13"/>
    <property type="match status" value="1"/>
</dbReference>
<dbReference type="SUPFAM" id="SSF56601">
    <property type="entry name" value="beta-lactamase/transpeptidase-like"/>
    <property type="match status" value="1"/>
</dbReference>
<dbReference type="NCBIfam" id="TIGR00666">
    <property type="entry name" value="PBP4"/>
    <property type="match status" value="1"/>
</dbReference>
<dbReference type="PANTHER" id="PTHR30023">
    <property type="entry name" value="D-ALANYL-D-ALANINE CARBOXYPEPTIDASE"/>
    <property type="match status" value="1"/>
</dbReference>
<dbReference type="Proteomes" id="UP001291309">
    <property type="component" value="Unassembled WGS sequence"/>
</dbReference>
<dbReference type="InterPro" id="IPR012338">
    <property type="entry name" value="Beta-lactam/transpept-like"/>
</dbReference>
<evidence type="ECO:0000313" key="4">
    <source>
        <dbReference type="Proteomes" id="UP001291309"/>
    </source>
</evidence>
<reference evidence="3 4" key="1">
    <citation type="submission" date="2023-12" db="EMBL/GenBank/DDBJ databases">
        <title>the genome sequence of Hyalangium sp. s54d21.</title>
        <authorList>
            <person name="Zhang X."/>
        </authorList>
    </citation>
    <scope>NUCLEOTIDE SEQUENCE [LARGE SCALE GENOMIC DNA]</scope>
    <source>
        <strain evidence="4">s54d21</strain>
    </source>
</reference>
<dbReference type="PRINTS" id="PR00922">
    <property type="entry name" value="DADACBPTASE3"/>
</dbReference>
<gene>
    <name evidence="3" type="primary">dacB</name>
    <name evidence="3" type="ORF">SYV04_30830</name>
</gene>
<proteinExistence type="inferred from homology"/>
<dbReference type="RefSeq" id="WP_321549543.1">
    <property type="nucleotide sequence ID" value="NZ_JAXIVS010000012.1"/>
</dbReference>
<sequence>MRRLPLASVLFAVLALSGCHREVRPSTPPQPTLSQVADELFTAIEGEGALTSVLVLDAQTGEPLYARREHLRSLPASTMKVVSTASVLAALGPEFRFRTKVLLEGTRQGELFTGDLVVEASGDPTLGSWRFPETTLTCDQIAEAMTGRGIRKWRGALQVRGPDTGLDGPLGPGWAWDDVAYSMSAAPMPFVFRENVVDFSMLRAEGAPCSAQPAIQLTPRFAPFSAVVQIDTKGSRSGFACLREHNPSRTRCVWRSTGGSCPRAMSTRLAIDDPQALFAACVEDALTRRGITRIPAPPAPRDAAPPPVNEPLIELVSPQLGEIVKVTNKESHNLYAERLALRFARERTGSEDYAALRKAMAAELTRRGISPRDLRPIDGSGLSRYNLATARGLAQLLYTSLKEPYGEAFVESLPIAGVDGTLGSQPLSAEALARLRAKTGTLSSQKAYVGVAERPHDAEHPRVVFALMLGNMDEQPAVSAGGAFQRFAEALIHLPLR</sequence>
<dbReference type="PROSITE" id="PS51257">
    <property type="entry name" value="PROKAR_LIPOPROTEIN"/>
    <property type="match status" value="1"/>
</dbReference>
<keyword evidence="2 3" id="KW-0378">Hydrolase</keyword>
<dbReference type="EC" id="3.4.16.4" evidence="3"/>
<organism evidence="3 4">
    <name type="scientific">Hyalangium rubrum</name>
    <dbReference type="NCBI Taxonomy" id="3103134"/>
    <lineage>
        <taxon>Bacteria</taxon>
        <taxon>Pseudomonadati</taxon>
        <taxon>Myxococcota</taxon>
        <taxon>Myxococcia</taxon>
        <taxon>Myxococcales</taxon>
        <taxon>Cystobacterineae</taxon>
        <taxon>Archangiaceae</taxon>
        <taxon>Hyalangium</taxon>
    </lineage>
</organism>
<name>A0ABU5HFJ0_9BACT</name>
<dbReference type="Gene3D" id="3.40.710.10">
    <property type="entry name" value="DD-peptidase/beta-lactamase superfamily"/>
    <property type="match status" value="2"/>
</dbReference>
<evidence type="ECO:0000256" key="1">
    <source>
        <dbReference type="ARBA" id="ARBA00006096"/>
    </source>
</evidence>
<dbReference type="InterPro" id="IPR000667">
    <property type="entry name" value="Peptidase_S13"/>
</dbReference>
<comment type="caution">
    <text evidence="3">The sequence shown here is derived from an EMBL/GenBank/DDBJ whole genome shotgun (WGS) entry which is preliminary data.</text>
</comment>
<keyword evidence="3" id="KW-0645">Protease</keyword>
<protein>
    <submittedName>
        <fullName evidence="3">D-alanyl-D-alanine carboxypeptidase/D-alanyl-D-alanine-endopeptidase</fullName>
        <ecNumber evidence="3">3.4.16.4</ecNumber>
    </submittedName>
</protein>
<keyword evidence="4" id="KW-1185">Reference proteome</keyword>
<dbReference type="GO" id="GO:0009002">
    <property type="term" value="F:serine-type D-Ala-D-Ala carboxypeptidase activity"/>
    <property type="evidence" value="ECO:0007669"/>
    <property type="project" value="UniProtKB-EC"/>
</dbReference>
<evidence type="ECO:0000256" key="2">
    <source>
        <dbReference type="ARBA" id="ARBA00022801"/>
    </source>
</evidence>
<dbReference type="EMBL" id="JAXIVS010000012">
    <property type="protein sequence ID" value="MDY7230830.1"/>
    <property type="molecule type" value="Genomic_DNA"/>
</dbReference>